<accession>A0A1A8VMW7</accession>
<proteinExistence type="predicted"/>
<evidence type="ECO:0000313" key="1">
    <source>
        <dbReference type="EMBL" id="SBS80661.1"/>
    </source>
</evidence>
<protein>
    <submittedName>
        <fullName evidence="1">Uncharacterized protein</fullName>
    </submittedName>
</protein>
<name>A0A1A8VMW7_PLAOA</name>
<dbReference type="InterPro" id="IPR012340">
    <property type="entry name" value="NA-bd_OB-fold"/>
</dbReference>
<organism evidence="1 2">
    <name type="scientific">Plasmodium ovale curtisi</name>
    <dbReference type="NCBI Taxonomy" id="864141"/>
    <lineage>
        <taxon>Eukaryota</taxon>
        <taxon>Sar</taxon>
        <taxon>Alveolata</taxon>
        <taxon>Apicomplexa</taxon>
        <taxon>Aconoidasida</taxon>
        <taxon>Haemosporida</taxon>
        <taxon>Plasmodiidae</taxon>
        <taxon>Plasmodium</taxon>
        <taxon>Plasmodium (Plasmodium)</taxon>
    </lineage>
</organism>
<dbReference type="EMBL" id="FLQV01000047">
    <property type="protein sequence ID" value="SBS80661.1"/>
    <property type="molecule type" value="Genomic_DNA"/>
</dbReference>
<dbReference type="AlphaFoldDB" id="A0A1A8VMW7"/>
<dbReference type="SUPFAM" id="SSF50249">
    <property type="entry name" value="Nucleic acid-binding proteins"/>
    <property type="match status" value="1"/>
</dbReference>
<sequence>MRKEESRAFVNFGPLRWGIYHQNVENKRGGGAVKLPIYSFILVLLFSEHDYNGITFYFFAQAFFQRYEKIKARGEKARVCQIYSHLEQTQPPQLASQFLNFSNLGEMTLGKLYSVQSNGRKEPMFVNVNWSIIQQCGHNSNGKKKKKRHEAIFKNNIIHKQIKENIYPFKKYNIDDIYYGRILSITKRKIKVDILCDRKAYLNTSEYFCLPILHKYIYFILHVHNVIKVRIKYIHNIHKKIIVDIKKYTYEEIVSSFKNNFKLLNARILLVKRNYVLLYIGPKIHGKLILQREEDMDMYMVGSDIPVRIDYFDKDNNELYVSRP</sequence>
<reference evidence="2" key="1">
    <citation type="submission" date="2016-05" db="EMBL/GenBank/DDBJ databases">
        <authorList>
            <person name="Naeem Raeece"/>
        </authorList>
    </citation>
    <scope>NUCLEOTIDE SEQUENCE [LARGE SCALE GENOMIC DNA]</scope>
</reference>
<gene>
    <name evidence="1" type="ORF">POVCU1_002160</name>
</gene>
<dbReference type="Proteomes" id="UP000078546">
    <property type="component" value="Unassembled WGS sequence"/>
</dbReference>
<evidence type="ECO:0000313" key="2">
    <source>
        <dbReference type="Proteomes" id="UP000078546"/>
    </source>
</evidence>